<proteinExistence type="predicted"/>
<dbReference type="EMBL" id="UYWY01026362">
    <property type="protein sequence ID" value="VDM50405.1"/>
    <property type="molecule type" value="Genomic_DNA"/>
</dbReference>
<protein>
    <submittedName>
        <fullName evidence="3">C2H2-type domain-containing protein</fullName>
    </submittedName>
</protein>
<reference evidence="1 2" key="2">
    <citation type="submission" date="2018-11" db="EMBL/GenBank/DDBJ databases">
        <authorList>
            <consortium name="Pathogen Informatics"/>
        </authorList>
    </citation>
    <scope>NUCLEOTIDE SEQUENCE [LARGE SCALE GENOMIC DNA]</scope>
</reference>
<accession>A0A183VEB4</accession>
<evidence type="ECO:0000313" key="1">
    <source>
        <dbReference type="EMBL" id="VDM50405.1"/>
    </source>
</evidence>
<keyword evidence="2" id="KW-1185">Reference proteome</keyword>
<dbReference type="Proteomes" id="UP000050794">
    <property type="component" value="Unassembled WGS sequence"/>
</dbReference>
<organism evidence="2 3">
    <name type="scientific">Toxocara canis</name>
    <name type="common">Canine roundworm</name>
    <dbReference type="NCBI Taxonomy" id="6265"/>
    <lineage>
        <taxon>Eukaryota</taxon>
        <taxon>Metazoa</taxon>
        <taxon>Ecdysozoa</taxon>
        <taxon>Nematoda</taxon>
        <taxon>Chromadorea</taxon>
        <taxon>Rhabditida</taxon>
        <taxon>Spirurina</taxon>
        <taxon>Ascaridomorpha</taxon>
        <taxon>Ascaridoidea</taxon>
        <taxon>Toxocaridae</taxon>
        <taxon>Toxocara</taxon>
    </lineage>
</organism>
<gene>
    <name evidence="1" type="ORF">TCNE_LOCUS19084</name>
</gene>
<evidence type="ECO:0000313" key="2">
    <source>
        <dbReference type="Proteomes" id="UP000050794"/>
    </source>
</evidence>
<dbReference type="AlphaFoldDB" id="A0A183VEB4"/>
<dbReference type="WBParaSite" id="TCNE_0001908801-mRNA-1">
    <property type="protein sequence ID" value="TCNE_0001908801-mRNA-1"/>
    <property type="gene ID" value="TCNE_0001908801"/>
</dbReference>
<evidence type="ECO:0000313" key="3">
    <source>
        <dbReference type="WBParaSite" id="TCNE_0001908801-mRNA-1"/>
    </source>
</evidence>
<reference evidence="3" key="1">
    <citation type="submission" date="2016-06" db="UniProtKB">
        <authorList>
            <consortium name="WormBaseParasite"/>
        </authorList>
    </citation>
    <scope>IDENTIFICATION</scope>
</reference>
<sequence>MRVNTRQAPAYAEIERKFVCRLPHCGVPDKKFDTLSAWKKHASLARCHADTARKISSVNFQACVRSHKLGGCRRTHYELPELAELIEDESETSPNNGLWRMAEQAPLPAVPAVPLVLSTSFSLRLATSHCSRHPGRSRDGHYLCDATHDCVCSRVGMYWLDGEDGEESGVVPEEHSRKIIKLANVDPIDPSPPERLDAWVSFDGRVAKPTTLRGAGSWHSVDDPEEDSLLLFGTVAVFKRPLPLISEVPGCMPVQKIAGEIYVNVCAPYEDDLQGTSFTNCRHSEAGETIDLRCATERGKEVTRELLSETDACP</sequence>
<name>A0A183VEB4_TOXCA</name>